<protein>
    <submittedName>
        <fullName evidence="2">Uncharacterized protein</fullName>
    </submittedName>
</protein>
<feature type="region of interest" description="Disordered" evidence="1">
    <location>
        <begin position="1"/>
        <end position="24"/>
    </location>
</feature>
<gene>
    <name evidence="2" type="ORF">L227DRAFT_634046</name>
</gene>
<organism evidence="2 3">
    <name type="scientific">Lentinus tigrinus ALCF2SS1-6</name>
    <dbReference type="NCBI Taxonomy" id="1328759"/>
    <lineage>
        <taxon>Eukaryota</taxon>
        <taxon>Fungi</taxon>
        <taxon>Dikarya</taxon>
        <taxon>Basidiomycota</taxon>
        <taxon>Agaricomycotina</taxon>
        <taxon>Agaricomycetes</taxon>
        <taxon>Polyporales</taxon>
        <taxon>Polyporaceae</taxon>
        <taxon>Lentinus</taxon>
    </lineage>
</organism>
<reference evidence="2" key="1">
    <citation type="journal article" date="2018" name="Genome Biol. Evol.">
        <title>Genomics and development of Lentinus tigrinus, a white-rot wood-decaying mushroom with dimorphic fruiting bodies.</title>
        <authorList>
            <person name="Wu B."/>
            <person name="Xu Z."/>
            <person name="Knudson A."/>
            <person name="Carlson A."/>
            <person name="Chen N."/>
            <person name="Kovaka S."/>
            <person name="LaButti K."/>
            <person name="Lipzen A."/>
            <person name="Pennachio C."/>
            <person name="Riley R."/>
            <person name="Schakwitz W."/>
            <person name="Umezawa K."/>
            <person name="Ohm R.A."/>
            <person name="Grigoriev I.V."/>
            <person name="Nagy L.G."/>
            <person name="Gibbons J."/>
            <person name="Hibbett D."/>
        </authorList>
    </citation>
    <scope>NUCLEOTIDE SEQUENCE [LARGE SCALE GENOMIC DNA]</scope>
    <source>
        <strain evidence="2">ALCF2SS1-6</strain>
    </source>
</reference>
<evidence type="ECO:0000256" key="1">
    <source>
        <dbReference type="SAM" id="MobiDB-lite"/>
    </source>
</evidence>
<dbReference type="Proteomes" id="UP000313359">
    <property type="component" value="Unassembled WGS sequence"/>
</dbReference>
<evidence type="ECO:0000313" key="3">
    <source>
        <dbReference type="Proteomes" id="UP000313359"/>
    </source>
</evidence>
<dbReference type="AlphaFoldDB" id="A0A5C2RZW9"/>
<feature type="compositionally biased region" description="Basic and acidic residues" evidence="1">
    <location>
        <begin position="98"/>
        <end position="109"/>
    </location>
</feature>
<dbReference type="EMBL" id="ML122287">
    <property type="protein sequence ID" value="RPD56597.1"/>
    <property type="molecule type" value="Genomic_DNA"/>
</dbReference>
<sequence>MRPTEHNVQVRGARRASEAGPRELSSLARTANGSQMRLASNGAVVGFRQTPETHGDPIARDPRYHGAEYRIWQCTTPHSGSQPVLRDLSVDLRARLGRDDDTLRMRQESRGPASGPRSPRASHLRASPGGTVPGCSAIVPNDIFDHDLDLECVWLALGAGLEAGCSEC</sequence>
<keyword evidence="3" id="KW-1185">Reference proteome</keyword>
<feature type="region of interest" description="Disordered" evidence="1">
    <location>
        <begin position="98"/>
        <end position="131"/>
    </location>
</feature>
<proteinExistence type="predicted"/>
<accession>A0A5C2RZW9</accession>
<name>A0A5C2RZW9_9APHY</name>
<evidence type="ECO:0000313" key="2">
    <source>
        <dbReference type="EMBL" id="RPD56597.1"/>
    </source>
</evidence>